<accession>A0A939BQB1</accession>
<dbReference type="PANTHER" id="PTHR36203">
    <property type="entry name" value="ASCORBATE-SPECIFIC PTS SYSTEM EIIA COMPONENT"/>
    <property type="match status" value="1"/>
</dbReference>
<comment type="function">
    <text evidence="8">The phosphoenolpyruvate-dependent sugar phosphotransferase system (sugar PTS), a major carbohydrate active transport system, catalyzes the phosphorylation of incoming sugar substrates concomitantly with their translocation across the cell membrane. The enzyme II UlaABC PTS system is involved in ascorbate transport.</text>
</comment>
<comment type="caution">
    <text evidence="12">The sequence shown here is derived from an EMBL/GenBank/DDBJ whole genome shotgun (WGS) entry which is preliminary data.</text>
</comment>
<keyword evidence="4" id="KW-0597">Phosphoprotein</keyword>
<dbReference type="SUPFAM" id="SSF55804">
    <property type="entry name" value="Phoshotransferase/anion transport protein"/>
    <property type="match status" value="1"/>
</dbReference>
<dbReference type="Pfam" id="PF00359">
    <property type="entry name" value="PTS_EIIA_2"/>
    <property type="match status" value="1"/>
</dbReference>
<evidence type="ECO:0000256" key="8">
    <source>
        <dbReference type="ARBA" id="ARBA00037387"/>
    </source>
</evidence>
<evidence type="ECO:0000256" key="1">
    <source>
        <dbReference type="ARBA" id="ARBA00004496"/>
    </source>
</evidence>
<keyword evidence="13" id="KW-1185">Reference proteome</keyword>
<evidence type="ECO:0000256" key="9">
    <source>
        <dbReference type="ARBA" id="ARBA00041175"/>
    </source>
</evidence>
<proteinExistence type="predicted"/>
<dbReference type="RefSeq" id="WP_204700821.1">
    <property type="nucleotide sequence ID" value="NZ_JAFBDQ010000004.1"/>
</dbReference>
<evidence type="ECO:0000256" key="3">
    <source>
        <dbReference type="ARBA" id="ARBA00022490"/>
    </source>
</evidence>
<keyword evidence="3" id="KW-0963">Cytoplasm</keyword>
<evidence type="ECO:0000313" key="12">
    <source>
        <dbReference type="EMBL" id="MBM7556104.1"/>
    </source>
</evidence>
<name>A0A939BQB1_9FIRM</name>
<dbReference type="GO" id="GO:0005737">
    <property type="term" value="C:cytoplasm"/>
    <property type="evidence" value="ECO:0007669"/>
    <property type="project" value="UniProtKB-SubCell"/>
</dbReference>
<dbReference type="InterPro" id="IPR016152">
    <property type="entry name" value="PTrfase/Anion_transptr"/>
</dbReference>
<evidence type="ECO:0000256" key="7">
    <source>
        <dbReference type="ARBA" id="ARBA00022777"/>
    </source>
</evidence>
<evidence type="ECO:0000256" key="6">
    <source>
        <dbReference type="ARBA" id="ARBA00022683"/>
    </source>
</evidence>
<sequence>MLLEILAPTRIITGVEVENWQEVTKKAGELLLKDELIEEEYITAMINSIKENGPYVVLAQGIAILHARPEDGVKELGMSLITLDPPIEFGHQSNDPVEVALAFGAVDEEKHVEAMSELTTLLMSDNVVEKMHAKEDADKLYQYITEVLNSKEKGE</sequence>
<dbReference type="Gene3D" id="3.40.930.10">
    <property type="entry name" value="Mannitol-specific EII, Chain A"/>
    <property type="match status" value="1"/>
</dbReference>
<dbReference type="InterPro" id="IPR002178">
    <property type="entry name" value="PTS_EIIA_type-2_dom"/>
</dbReference>
<keyword evidence="2" id="KW-0813">Transport</keyword>
<dbReference type="CDD" id="cd00211">
    <property type="entry name" value="PTS_IIA_fru"/>
    <property type="match status" value="1"/>
</dbReference>
<evidence type="ECO:0000313" key="13">
    <source>
        <dbReference type="Proteomes" id="UP000774000"/>
    </source>
</evidence>
<protein>
    <recommendedName>
        <fullName evidence="9">Ascorbate-specific PTS system EIIA component</fullName>
    </recommendedName>
    <alternativeName>
        <fullName evidence="10">Ascorbate-specific phosphotransferase enzyme IIA component</fullName>
    </alternativeName>
</protein>
<keyword evidence="5" id="KW-0808">Transferase</keyword>
<dbReference type="PANTHER" id="PTHR36203:SF1">
    <property type="entry name" value="ASCORBATE-SPECIFIC PTS SYSTEM EIIA COMPONENT"/>
    <property type="match status" value="1"/>
</dbReference>
<evidence type="ECO:0000256" key="2">
    <source>
        <dbReference type="ARBA" id="ARBA00022448"/>
    </source>
</evidence>
<dbReference type="InterPro" id="IPR051351">
    <property type="entry name" value="Ascorbate-PTS_EIIA_comp"/>
</dbReference>
<reference evidence="12" key="1">
    <citation type="submission" date="2021-01" db="EMBL/GenBank/DDBJ databases">
        <title>Genomic Encyclopedia of Type Strains, Phase IV (KMG-IV): sequencing the most valuable type-strain genomes for metagenomic binning, comparative biology and taxonomic classification.</title>
        <authorList>
            <person name="Goeker M."/>
        </authorList>
    </citation>
    <scope>NUCLEOTIDE SEQUENCE</scope>
    <source>
        <strain evidence="12">DSM 23230</strain>
    </source>
</reference>
<keyword evidence="6" id="KW-0598">Phosphotransferase system</keyword>
<dbReference type="GO" id="GO:0016301">
    <property type="term" value="F:kinase activity"/>
    <property type="evidence" value="ECO:0007669"/>
    <property type="project" value="UniProtKB-KW"/>
</dbReference>
<comment type="subcellular location">
    <subcellularLocation>
        <location evidence="1">Cytoplasm</location>
    </subcellularLocation>
</comment>
<evidence type="ECO:0000256" key="5">
    <source>
        <dbReference type="ARBA" id="ARBA00022679"/>
    </source>
</evidence>
<gene>
    <name evidence="12" type="ORF">JOC47_000940</name>
</gene>
<dbReference type="GO" id="GO:0009401">
    <property type="term" value="P:phosphoenolpyruvate-dependent sugar phosphotransferase system"/>
    <property type="evidence" value="ECO:0007669"/>
    <property type="project" value="UniProtKB-KW"/>
</dbReference>
<dbReference type="PROSITE" id="PS51094">
    <property type="entry name" value="PTS_EIIA_TYPE_2"/>
    <property type="match status" value="1"/>
</dbReference>
<feature type="domain" description="PTS EIIA type-2" evidence="11">
    <location>
        <begin position="4"/>
        <end position="147"/>
    </location>
</feature>
<organism evidence="12 13">
    <name type="scientific">Halanaerobacter jeridensis</name>
    <dbReference type="NCBI Taxonomy" id="706427"/>
    <lineage>
        <taxon>Bacteria</taxon>
        <taxon>Bacillati</taxon>
        <taxon>Bacillota</taxon>
        <taxon>Clostridia</taxon>
        <taxon>Halanaerobiales</taxon>
        <taxon>Halobacteroidaceae</taxon>
        <taxon>Halanaerobacter</taxon>
    </lineage>
</organism>
<dbReference type="EMBL" id="JAFBDQ010000004">
    <property type="protein sequence ID" value="MBM7556104.1"/>
    <property type="molecule type" value="Genomic_DNA"/>
</dbReference>
<evidence type="ECO:0000256" key="10">
    <source>
        <dbReference type="ARBA" id="ARBA00042072"/>
    </source>
</evidence>
<dbReference type="AlphaFoldDB" id="A0A939BQB1"/>
<dbReference type="Proteomes" id="UP000774000">
    <property type="component" value="Unassembled WGS sequence"/>
</dbReference>
<evidence type="ECO:0000256" key="4">
    <source>
        <dbReference type="ARBA" id="ARBA00022553"/>
    </source>
</evidence>
<evidence type="ECO:0000259" key="11">
    <source>
        <dbReference type="PROSITE" id="PS51094"/>
    </source>
</evidence>
<keyword evidence="7" id="KW-0418">Kinase</keyword>